<keyword evidence="7" id="KW-0256">Endoplasmic reticulum</keyword>
<dbReference type="STRING" id="1664694.A0A0N0NMR0"/>
<evidence type="ECO:0000256" key="6">
    <source>
        <dbReference type="ARBA" id="ARBA00048184"/>
    </source>
</evidence>
<dbReference type="GeneID" id="28740034"/>
<evidence type="ECO:0000256" key="1">
    <source>
        <dbReference type="ARBA" id="ARBA00011198"/>
    </source>
</evidence>
<feature type="domain" description="Glycosyl transferase family 28 C-terminal" evidence="8">
    <location>
        <begin position="47"/>
        <end position="193"/>
    </location>
</feature>
<sequence length="239" mass="26446">MAPYHMLLIKPPCKFSHTEWVHKRPVDKLPKIIEAQESAMAPQQKRLFVTIGATAPFNGLIRAVLSHGFLSALSEHSYTQLRIQHGDQGGHILREASLSNIQQQYGIEVTGFDFDKNGLEGELRALKKSSTNEEGAVVSHAGSGSVLEAMRYELPIVVVPNEELLGNHQVELAEELGRLGYVVHGRVEDLAGSIIKVEQLRDKHLLWPPHTSGETRNKAVGKGLKGVLDEEMGWALRVE</sequence>
<dbReference type="SUPFAM" id="SSF53756">
    <property type="entry name" value="UDP-Glycosyltransferase/glycogen phosphorylase"/>
    <property type="match status" value="1"/>
</dbReference>
<comment type="subcellular location">
    <subcellularLocation>
        <location evidence="7">Endoplasmic reticulum</location>
    </subcellularLocation>
</comment>
<evidence type="ECO:0000256" key="5">
    <source>
        <dbReference type="ARBA" id="ARBA00032061"/>
    </source>
</evidence>
<keyword evidence="10" id="KW-1185">Reference proteome</keyword>
<evidence type="ECO:0000313" key="10">
    <source>
        <dbReference type="Proteomes" id="UP000038010"/>
    </source>
</evidence>
<dbReference type="Gene3D" id="3.40.50.2000">
    <property type="entry name" value="Glycogen Phosphorylase B"/>
    <property type="match status" value="1"/>
</dbReference>
<evidence type="ECO:0000259" key="8">
    <source>
        <dbReference type="Pfam" id="PF04101"/>
    </source>
</evidence>
<dbReference type="EC" id="2.4.1.141" evidence="2 7"/>
<dbReference type="PANTHER" id="PTHR47043">
    <property type="entry name" value="UDP-N-ACETYLGLUCOSAMINE TRANSFERASE SUBUNIT ALG13"/>
    <property type="match status" value="1"/>
</dbReference>
<dbReference type="OrthoDB" id="20273at2759"/>
<comment type="caution">
    <text evidence="9">The sequence shown here is derived from an EMBL/GenBank/DDBJ whole genome shotgun (WGS) entry which is preliminary data.</text>
</comment>
<protein>
    <recommendedName>
        <fullName evidence="3 7">UDP-N-acetylglucosamine transferase subunit ALG13</fullName>
        <ecNumber evidence="2 7">2.4.1.141</ecNumber>
    </recommendedName>
    <alternativeName>
        <fullName evidence="5 7">Asparagine-linked glycosylation protein 13</fullName>
    </alternativeName>
</protein>
<dbReference type="GO" id="GO:0006488">
    <property type="term" value="P:dolichol-linked oligosaccharide biosynthetic process"/>
    <property type="evidence" value="ECO:0007669"/>
    <property type="project" value="TreeGrafter"/>
</dbReference>
<comment type="catalytic activity">
    <reaction evidence="6">
        <text>an N-acetyl-alpha-D-glucosaminyl-diphospho-di-trans,poly-cis-dolichol + UDP-N-acetyl-alpha-D-glucosamine = an N,N'-diacetylchitobiosyl-diphospho-di-trans,poly-cis-dolichol + UDP + H(+)</text>
        <dbReference type="Rhea" id="RHEA:23380"/>
        <dbReference type="Rhea" id="RHEA-COMP:19507"/>
        <dbReference type="Rhea" id="RHEA-COMP:19510"/>
        <dbReference type="ChEBI" id="CHEBI:15378"/>
        <dbReference type="ChEBI" id="CHEBI:57269"/>
        <dbReference type="ChEBI" id="CHEBI:57705"/>
        <dbReference type="ChEBI" id="CHEBI:58223"/>
        <dbReference type="ChEBI" id="CHEBI:58427"/>
        <dbReference type="EC" id="2.4.1.141"/>
    </reaction>
</comment>
<dbReference type="Proteomes" id="UP000038010">
    <property type="component" value="Unassembled WGS sequence"/>
</dbReference>
<evidence type="ECO:0000256" key="4">
    <source>
        <dbReference type="ARBA" id="ARBA00024804"/>
    </source>
</evidence>
<dbReference type="VEuPathDB" id="FungiDB:AB675_7762"/>
<name>A0A0N0NMR0_9EURO</name>
<dbReference type="InterPro" id="IPR007235">
    <property type="entry name" value="Glyco_trans_28_C"/>
</dbReference>
<comment type="function">
    <text evidence="4 7">Involved in protein N-glycosylation. Essential for the second step of the dolichol-linked oligosaccharide pathway.</text>
</comment>
<evidence type="ECO:0000313" key="9">
    <source>
        <dbReference type="EMBL" id="KPI40499.1"/>
    </source>
</evidence>
<dbReference type="PANTHER" id="PTHR47043:SF1">
    <property type="entry name" value="UDP-N-ACETYLGLUCOSAMINE TRANSFERASE SUBUNIT ALG13"/>
    <property type="match status" value="1"/>
</dbReference>
<comment type="subunit">
    <text evidence="1 7">Heterodimer with ALG14 to form a functional enzyme.</text>
</comment>
<gene>
    <name evidence="7" type="primary">ALG13</name>
    <name evidence="9" type="ORF">AB675_7762</name>
</gene>
<evidence type="ECO:0000256" key="7">
    <source>
        <dbReference type="RuleBase" id="RU362128"/>
    </source>
</evidence>
<keyword evidence="7 9" id="KW-0808">Transferase</keyword>
<dbReference type="GO" id="GO:0043541">
    <property type="term" value="C:UDP-N-acetylglucosamine transferase complex"/>
    <property type="evidence" value="ECO:0007669"/>
    <property type="project" value="TreeGrafter"/>
</dbReference>
<comment type="similarity">
    <text evidence="7">Belongs to the glycosyltransferase 28 family.</text>
</comment>
<dbReference type="Pfam" id="PF04101">
    <property type="entry name" value="Glyco_tran_28_C"/>
    <property type="match status" value="1"/>
</dbReference>
<dbReference type="GO" id="GO:0004577">
    <property type="term" value="F:N-acetylglucosaminyldiphosphodolichol N-acetylglucosaminyltransferase activity"/>
    <property type="evidence" value="ECO:0007669"/>
    <property type="project" value="UniProtKB-EC"/>
</dbReference>
<organism evidence="9 10">
    <name type="scientific">Cyphellophora attinorum</name>
    <dbReference type="NCBI Taxonomy" id="1664694"/>
    <lineage>
        <taxon>Eukaryota</taxon>
        <taxon>Fungi</taxon>
        <taxon>Dikarya</taxon>
        <taxon>Ascomycota</taxon>
        <taxon>Pezizomycotina</taxon>
        <taxon>Eurotiomycetes</taxon>
        <taxon>Chaetothyriomycetidae</taxon>
        <taxon>Chaetothyriales</taxon>
        <taxon>Cyphellophoraceae</taxon>
        <taxon>Cyphellophora</taxon>
    </lineage>
</organism>
<evidence type="ECO:0000256" key="2">
    <source>
        <dbReference type="ARBA" id="ARBA00012614"/>
    </source>
</evidence>
<evidence type="ECO:0000256" key="3">
    <source>
        <dbReference type="ARBA" id="ARBA00017468"/>
    </source>
</evidence>
<dbReference type="EMBL" id="LFJN01000012">
    <property type="protein sequence ID" value="KPI40499.1"/>
    <property type="molecule type" value="Genomic_DNA"/>
</dbReference>
<reference evidence="9 10" key="1">
    <citation type="submission" date="2015-06" db="EMBL/GenBank/DDBJ databases">
        <title>Draft genome of the ant-associated black yeast Phialophora attae CBS 131958.</title>
        <authorList>
            <person name="Moreno L.F."/>
            <person name="Stielow B.J."/>
            <person name="de Hoog S."/>
            <person name="Vicente V.A."/>
            <person name="Weiss V.A."/>
            <person name="de Vries M."/>
            <person name="Cruz L.M."/>
            <person name="Souza E.M."/>
        </authorList>
    </citation>
    <scope>NUCLEOTIDE SEQUENCE [LARGE SCALE GENOMIC DNA]</scope>
    <source>
        <strain evidence="9 10">CBS 131958</strain>
    </source>
</reference>
<dbReference type="RefSeq" id="XP_018000462.1">
    <property type="nucleotide sequence ID" value="XM_018148154.1"/>
</dbReference>
<dbReference type="InterPro" id="IPR052474">
    <property type="entry name" value="UDP-GlcNAc_transferase"/>
</dbReference>
<dbReference type="AlphaFoldDB" id="A0A0N0NMR0"/>
<accession>A0A0N0NMR0</accession>
<keyword evidence="7" id="KW-0328">Glycosyltransferase</keyword>
<proteinExistence type="inferred from homology"/>